<sequence>MTIKLKDKENAMLVASKFQRKMRYPKLFFVIFGIISGLALIQKIITGHSFLDNTILGVMFFMYFFFGGIGTVFFIIIAGICPYCHEFQKLNGTAISLDDDNVTYSKGVSPFNIDYCSKCGNPLSPKAVEHVFNQCTDN</sequence>
<feature type="transmembrane region" description="Helical" evidence="1">
    <location>
        <begin position="27"/>
        <end position="45"/>
    </location>
</feature>
<dbReference type="Proteomes" id="UP000272412">
    <property type="component" value="Unassembled WGS sequence"/>
</dbReference>
<accession>A0A3N4MHT0</accession>
<gene>
    <name evidence="2" type="ORF">EGK74_13675</name>
</gene>
<dbReference type="AlphaFoldDB" id="A0A3N4MHT0"/>
<keyword evidence="1" id="KW-0472">Membrane</keyword>
<organism evidence="2 3">
    <name type="scientific">Neisseria weixii</name>
    <dbReference type="NCBI Taxonomy" id="1853276"/>
    <lineage>
        <taxon>Bacteria</taxon>
        <taxon>Pseudomonadati</taxon>
        <taxon>Pseudomonadota</taxon>
        <taxon>Betaproteobacteria</taxon>
        <taxon>Neisseriales</taxon>
        <taxon>Neisseriaceae</taxon>
        <taxon>Neisseria</taxon>
    </lineage>
</organism>
<keyword evidence="3" id="KW-1185">Reference proteome</keyword>
<evidence type="ECO:0000313" key="2">
    <source>
        <dbReference type="EMBL" id="RPD83051.1"/>
    </source>
</evidence>
<proteinExistence type="predicted"/>
<evidence type="ECO:0000313" key="3">
    <source>
        <dbReference type="Proteomes" id="UP000272412"/>
    </source>
</evidence>
<dbReference type="RefSeq" id="WP_096295400.1">
    <property type="nucleotide sequence ID" value="NZ_CP023429.1"/>
</dbReference>
<comment type="caution">
    <text evidence="2">The sequence shown here is derived from an EMBL/GenBank/DDBJ whole genome shotgun (WGS) entry which is preliminary data.</text>
</comment>
<keyword evidence="1" id="KW-1133">Transmembrane helix</keyword>
<keyword evidence="1" id="KW-0812">Transmembrane</keyword>
<dbReference type="EMBL" id="RPFL01000090">
    <property type="protein sequence ID" value="RPD83051.1"/>
    <property type="molecule type" value="Genomic_DNA"/>
</dbReference>
<protein>
    <submittedName>
        <fullName evidence="2">Uncharacterized protein</fullName>
    </submittedName>
</protein>
<evidence type="ECO:0000256" key="1">
    <source>
        <dbReference type="SAM" id="Phobius"/>
    </source>
</evidence>
<dbReference type="OrthoDB" id="8605569at2"/>
<name>A0A3N4MHT0_9NEIS</name>
<dbReference type="KEGG" id="nwx:CGZ65_07505"/>
<reference evidence="2 3" key="1">
    <citation type="submission" date="2018-11" db="EMBL/GenBank/DDBJ databases">
        <title>Neisseria weixii sp. nov. isolated from the rectal contents of plateau pika (Ochotona cruzoniae).</title>
        <authorList>
            <person name="Zhang G."/>
        </authorList>
    </citation>
    <scope>NUCLEOTIDE SEQUENCE [LARGE SCALE GENOMIC DNA]</scope>
    <source>
        <strain evidence="2 3">10009</strain>
    </source>
</reference>
<feature type="transmembrane region" description="Helical" evidence="1">
    <location>
        <begin position="57"/>
        <end position="81"/>
    </location>
</feature>